<dbReference type="InterPro" id="IPR036390">
    <property type="entry name" value="WH_DNA-bd_sf"/>
</dbReference>
<gene>
    <name evidence="5" type="ORF">SAMN04488047_106170</name>
</gene>
<dbReference type="AlphaFoldDB" id="A0A1I5QC65"/>
<dbReference type="RefSeq" id="WP_093421047.1">
    <property type="nucleotide sequence ID" value="NZ_FOXA01000006.1"/>
</dbReference>
<dbReference type="GO" id="GO:0003700">
    <property type="term" value="F:DNA-binding transcription factor activity"/>
    <property type="evidence" value="ECO:0007669"/>
    <property type="project" value="InterPro"/>
</dbReference>
<protein>
    <submittedName>
        <fullName evidence="5">Transcriptional regulator, GntR family</fullName>
    </submittedName>
</protein>
<dbReference type="InterPro" id="IPR011711">
    <property type="entry name" value="GntR_C"/>
</dbReference>
<evidence type="ECO:0000256" key="3">
    <source>
        <dbReference type="ARBA" id="ARBA00023163"/>
    </source>
</evidence>
<evidence type="ECO:0000259" key="4">
    <source>
        <dbReference type="PROSITE" id="PS50949"/>
    </source>
</evidence>
<dbReference type="SMART" id="SM00345">
    <property type="entry name" value="HTH_GNTR"/>
    <property type="match status" value="1"/>
</dbReference>
<keyword evidence="3" id="KW-0804">Transcription</keyword>
<proteinExistence type="predicted"/>
<keyword evidence="1" id="KW-0805">Transcription regulation</keyword>
<dbReference type="OrthoDB" id="7620579at2"/>
<keyword evidence="6" id="KW-1185">Reference proteome</keyword>
<dbReference type="EMBL" id="FOXA01000006">
    <property type="protein sequence ID" value="SFP43862.1"/>
    <property type="molecule type" value="Genomic_DNA"/>
</dbReference>
<dbReference type="SMART" id="SM00895">
    <property type="entry name" value="FCD"/>
    <property type="match status" value="1"/>
</dbReference>
<dbReference type="Gene3D" id="1.10.10.10">
    <property type="entry name" value="Winged helix-like DNA-binding domain superfamily/Winged helix DNA-binding domain"/>
    <property type="match status" value="1"/>
</dbReference>
<dbReference type="PRINTS" id="PR00035">
    <property type="entry name" value="HTHGNTR"/>
</dbReference>
<sequence length="233" mass="26083">MADKTLPEQIADRLRRDILRGKLPPGSTVKERDNAAELGVSRTPMREAIRILAREGLVILRPARSPIVADPSLKEVTDDLEVMSALEVLSGELACRAATSDEIAAIRAIHERMAREFDSMEPVDLFEIDMSFHRAIARASHNPSLEETHAGYLARLWRARYLSASRRRSRDRVLRQHGAIVEGLEARDVEQVAGTIQSHLYHLVANISDVFQKREAEDAAAQDTMQQEARDTG</sequence>
<dbReference type="InterPro" id="IPR008920">
    <property type="entry name" value="TF_FadR/GntR_C"/>
</dbReference>
<dbReference type="InterPro" id="IPR000524">
    <property type="entry name" value="Tscrpt_reg_HTH_GntR"/>
</dbReference>
<dbReference type="PROSITE" id="PS50949">
    <property type="entry name" value="HTH_GNTR"/>
    <property type="match status" value="1"/>
</dbReference>
<dbReference type="Pfam" id="PF00392">
    <property type="entry name" value="GntR"/>
    <property type="match status" value="1"/>
</dbReference>
<reference evidence="5 6" key="1">
    <citation type="submission" date="2016-10" db="EMBL/GenBank/DDBJ databases">
        <authorList>
            <person name="de Groot N.N."/>
        </authorList>
    </citation>
    <scope>NUCLEOTIDE SEQUENCE [LARGE SCALE GENOMIC DNA]</scope>
    <source>
        <strain evidence="5 6">DSM 19547</strain>
    </source>
</reference>
<evidence type="ECO:0000256" key="2">
    <source>
        <dbReference type="ARBA" id="ARBA00023125"/>
    </source>
</evidence>
<dbReference type="PANTHER" id="PTHR43537:SF50">
    <property type="entry name" value="TRANSCRIPTIONAL REGULATORY PROTEIN"/>
    <property type="match status" value="1"/>
</dbReference>
<dbReference type="STRING" id="441119.SAMN04488047_106170"/>
<dbReference type="SUPFAM" id="SSF46785">
    <property type="entry name" value="Winged helix' DNA-binding domain"/>
    <property type="match status" value="1"/>
</dbReference>
<dbReference type="GO" id="GO:0003677">
    <property type="term" value="F:DNA binding"/>
    <property type="evidence" value="ECO:0007669"/>
    <property type="project" value="UniProtKB-KW"/>
</dbReference>
<feature type="domain" description="HTH gntR-type" evidence="4">
    <location>
        <begin position="4"/>
        <end position="71"/>
    </location>
</feature>
<dbReference type="InterPro" id="IPR036388">
    <property type="entry name" value="WH-like_DNA-bd_sf"/>
</dbReference>
<organism evidence="5 6">
    <name type="scientific">Tranquillimonas alkanivorans</name>
    <dbReference type="NCBI Taxonomy" id="441119"/>
    <lineage>
        <taxon>Bacteria</taxon>
        <taxon>Pseudomonadati</taxon>
        <taxon>Pseudomonadota</taxon>
        <taxon>Alphaproteobacteria</taxon>
        <taxon>Rhodobacterales</taxon>
        <taxon>Roseobacteraceae</taxon>
        <taxon>Tranquillimonas</taxon>
    </lineage>
</organism>
<evidence type="ECO:0000313" key="6">
    <source>
        <dbReference type="Proteomes" id="UP000199356"/>
    </source>
</evidence>
<evidence type="ECO:0000256" key="1">
    <source>
        <dbReference type="ARBA" id="ARBA00023015"/>
    </source>
</evidence>
<dbReference type="PANTHER" id="PTHR43537">
    <property type="entry name" value="TRANSCRIPTIONAL REGULATOR, GNTR FAMILY"/>
    <property type="match status" value="1"/>
</dbReference>
<dbReference type="SUPFAM" id="SSF48008">
    <property type="entry name" value="GntR ligand-binding domain-like"/>
    <property type="match status" value="1"/>
</dbReference>
<accession>A0A1I5QC65</accession>
<name>A0A1I5QC65_9RHOB</name>
<dbReference type="Pfam" id="PF07729">
    <property type="entry name" value="FCD"/>
    <property type="match status" value="1"/>
</dbReference>
<evidence type="ECO:0000313" key="5">
    <source>
        <dbReference type="EMBL" id="SFP43862.1"/>
    </source>
</evidence>
<dbReference type="Proteomes" id="UP000199356">
    <property type="component" value="Unassembled WGS sequence"/>
</dbReference>
<dbReference type="CDD" id="cd07377">
    <property type="entry name" value="WHTH_GntR"/>
    <property type="match status" value="1"/>
</dbReference>
<dbReference type="Gene3D" id="1.20.120.530">
    <property type="entry name" value="GntR ligand-binding domain-like"/>
    <property type="match status" value="1"/>
</dbReference>
<keyword evidence="2" id="KW-0238">DNA-binding</keyword>